<dbReference type="Gene3D" id="1.10.8.190">
    <property type="entry name" value="Carbon monoxide dehydrogenase alpha subunit. Chain M, domain 1"/>
    <property type="match status" value="1"/>
</dbReference>
<evidence type="ECO:0000256" key="2">
    <source>
        <dbReference type="ARBA" id="ARBA00022723"/>
    </source>
</evidence>
<dbReference type="InterPro" id="IPR016099">
    <property type="entry name" value="Prismane-like_a/b-sand"/>
</dbReference>
<evidence type="ECO:0000256" key="1">
    <source>
        <dbReference type="ARBA" id="ARBA00022596"/>
    </source>
</evidence>
<evidence type="ECO:0000256" key="4">
    <source>
        <dbReference type="ARBA" id="ARBA00023014"/>
    </source>
</evidence>
<dbReference type="Proteomes" id="UP000769766">
    <property type="component" value="Unassembled WGS sequence"/>
</dbReference>
<dbReference type="GO" id="GO:0042542">
    <property type="term" value="P:response to hydrogen peroxide"/>
    <property type="evidence" value="ECO:0007669"/>
    <property type="project" value="TreeGrafter"/>
</dbReference>
<accession>A0A932CMQ3</accession>
<comment type="caution">
    <text evidence="5">The sequence shown here is derived from an EMBL/GenBank/DDBJ whole genome shotgun (WGS) entry which is preliminary data.</text>
</comment>
<dbReference type="GO" id="GO:0051536">
    <property type="term" value="F:iron-sulfur cluster binding"/>
    <property type="evidence" value="ECO:0007669"/>
    <property type="project" value="UniProtKB-KW"/>
</dbReference>
<keyword evidence="1" id="KW-0533">Nickel</keyword>
<organism evidence="5 6">
    <name type="scientific">Tectimicrobiota bacterium</name>
    <dbReference type="NCBI Taxonomy" id="2528274"/>
    <lineage>
        <taxon>Bacteria</taxon>
        <taxon>Pseudomonadati</taxon>
        <taxon>Nitrospinota/Tectimicrobiota group</taxon>
        <taxon>Candidatus Tectimicrobiota</taxon>
    </lineage>
</organism>
<dbReference type="Pfam" id="PF03063">
    <property type="entry name" value="Prismane"/>
    <property type="match status" value="1"/>
</dbReference>
<dbReference type="SUPFAM" id="SSF56821">
    <property type="entry name" value="Prismane protein-like"/>
    <property type="match status" value="1"/>
</dbReference>
<dbReference type="PANTHER" id="PTHR30109">
    <property type="entry name" value="HYDROXYLAMINE REDUCTASE"/>
    <property type="match status" value="1"/>
</dbReference>
<dbReference type="GO" id="GO:0046872">
    <property type="term" value="F:metal ion binding"/>
    <property type="evidence" value="ECO:0007669"/>
    <property type="project" value="UniProtKB-KW"/>
</dbReference>
<evidence type="ECO:0000313" key="6">
    <source>
        <dbReference type="Proteomes" id="UP000769766"/>
    </source>
</evidence>
<dbReference type="GO" id="GO:0050418">
    <property type="term" value="F:hydroxylamine reductase activity"/>
    <property type="evidence" value="ECO:0007669"/>
    <property type="project" value="TreeGrafter"/>
</dbReference>
<protein>
    <submittedName>
        <fullName evidence="5">Uncharacterized protein</fullName>
    </submittedName>
</protein>
<evidence type="ECO:0000256" key="3">
    <source>
        <dbReference type="ARBA" id="ARBA00023004"/>
    </source>
</evidence>
<keyword evidence="3" id="KW-0408">Iron</keyword>
<dbReference type="PANTHER" id="PTHR30109:SF6">
    <property type="entry name" value="ACETYL-COA DECARBONYLASE_SYNTHASE COMPLEX SUBUNIT ALPHA"/>
    <property type="match status" value="1"/>
</dbReference>
<sequence length="845" mass="94272">MVEERGEEREEKRRLVEKVVTSTEDSVTIGETTLPLAELVDDPQKYGKLIVDIITNDEWVEKRFQQLRPHLDPFVQIQDMDAWDRQNFERYPLDFAPMTTRCGFCGQRSCDLSGERPGHCGLTLDRAIALYGLKQACAGAQRFIHQARLLYTYAVDHLNPKAPIDLGYQIYYRCPNIMMITGLFPEKLSDLQPVLDYVEREIIELAAAATWQTNLSAQELEIRTYQVGTISFVAMEVSEMVNIVAMGHTSAGHHDIVALQKWPLPETPVGVGSIDRAKFVIMFVGTADIIAWELAKRVQEQGLAKQVELCGVGDAGIKLSRIYPGGKVLGIGPHLLKFLRLGIPDLIVYDGECTSVDIEAEARRLGIPAIIPSKIAFSLAPNLTRQPLEAIVGQIAQDPAGAFGILDYPKAAEVILALRKRLPRRREGLYFAPGDLAELSRPYTEDLELDCLCPAEMDLSAAFQAAAQGDPGPLRRQERNCLYCGRCEQRTVGAASPLELLLKACKEELRMERSNMRAGRGPTTHVEYRDAAFAVVAGAPGFVTLAGCGDAPHALEDIAWIAEECAALGCAVSMAGCTGIAAGSVKDAQGKTIYERRYATIQVRGVVNIGECSAACHCFGGYTKLTVLAGRIAYRANYLEIIDRLLNKWPTVTILWGATSERFAAMAAGWVRAGIPVIVGPSGQEFLDRLRLGDHLNVDRWWLYDHLDGQKRYVEPGKRHLLLPVSTREEAVNMAVKLLMAPCDLWIMREAKLMHYVDTYRLLDREMPDDWQYYVRHPMELTTRLRFKLLRDLEKKGWDVIVKKGAILSFKRPNGEVVSFEEFSQKYRIASGASGVRLPKLIHKE</sequence>
<reference evidence="5" key="1">
    <citation type="submission" date="2020-07" db="EMBL/GenBank/DDBJ databases">
        <title>Huge and variable diversity of episymbiotic CPR bacteria and DPANN archaea in groundwater ecosystems.</title>
        <authorList>
            <person name="He C.Y."/>
            <person name="Keren R."/>
            <person name="Whittaker M."/>
            <person name="Farag I.F."/>
            <person name="Doudna J."/>
            <person name="Cate J.H.D."/>
            <person name="Banfield J.F."/>
        </authorList>
    </citation>
    <scope>NUCLEOTIDE SEQUENCE</scope>
    <source>
        <strain evidence="5">NC_groundwater_672_Ag_B-0.1um_62_36</strain>
    </source>
</reference>
<keyword evidence="4" id="KW-0411">Iron-sulfur</keyword>
<dbReference type="AlphaFoldDB" id="A0A932CMQ3"/>
<keyword evidence="2" id="KW-0479">Metal-binding</keyword>
<dbReference type="Gene3D" id="3.40.50.2030">
    <property type="match status" value="2"/>
</dbReference>
<dbReference type="GO" id="GO:0004601">
    <property type="term" value="F:peroxidase activity"/>
    <property type="evidence" value="ECO:0007669"/>
    <property type="project" value="TreeGrafter"/>
</dbReference>
<dbReference type="EMBL" id="JACPRF010000113">
    <property type="protein sequence ID" value="MBI2875959.1"/>
    <property type="molecule type" value="Genomic_DNA"/>
</dbReference>
<gene>
    <name evidence="5" type="ORF">HYY20_03685</name>
</gene>
<evidence type="ECO:0000313" key="5">
    <source>
        <dbReference type="EMBL" id="MBI2875959.1"/>
    </source>
</evidence>
<name>A0A932CMQ3_UNCTE</name>
<proteinExistence type="predicted"/>
<dbReference type="InterPro" id="IPR004137">
    <property type="entry name" value="HCP/CODH"/>
</dbReference>
<dbReference type="InterPro" id="IPR011254">
    <property type="entry name" value="Prismane-like_sf"/>
</dbReference>